<dbReference type="SMART" id="SM00255">
    <property type="entry name" value="TIR"/>
    <property type="match status" value="1"/>
</dbReference>
<reference evidence="3" key="1">
    <citation type="submission" date="2019-03" db="EMBL/GenBank/DDBJ databases">
        <title>WGS assembly of Setaria viridis.</title>
        <authorList>
            <person name="Huang P."/>
            <person name="Jenkins J."/>
            <person name="Grimwood J."/>
            <person name="Barry K."/>
            <person name="Healey A."/>
            <person name="Mamidi S."/>
            <person name="Sreedasyam A."/>
            <person name="Shu S."/>
            <person name="Feldman M."/>
            <person name="Wu J."/>
            <person name="Yu Y."/>
            <person name="Chen C."/>
            <person name="Johnson J."/>
            <person name="Rokhsar D."/>
            <person name="Baxter I."/>
            <person name="Schmutz J."/>
            <person name="Brutnell T."/>
            <person name="Kellogg E."/>
        </authorList>
    </citation>
    <scope>NUCLEOTIDE SEQUENCE [LARGE SCALE GENOMIC DNA]</scope>
</reference>
<dbReference type="Gene3D" id="3.40.50.10140">
    <property type="entry name" value="Toll/interleukin-1 receptor homology (TIR) domain"/>
    <property type="match status" value="1"/>
</dbReference>
<dbReference type="PANTHER" id="PTHR32009">
    <property type="entry name" value="TMV RESISTANCE PROTEIN N-LIKE"/>
    <property type="match status" value="1"/>
</dbReference>
<evidence type="ECO:0000256" key="1">
    <source>
        <dbReference type="ARBA" id="ARBA00023027"/>
    </source>
</evidence>
<proteinExistence type="predicted"/>
<organism evidence="3 4">
    <name type="scientific">Setaria viridis</name>
    <name type="common">Green bristlegrass</name>
    <name type="synonym">Setaria italica subsp. viridis</name>
    <dbReference type="NCBI Taxonomy" id="4556"/>
    <lineage>
        <taxon>Eukaryota</taxon>
        <taxon>Viridiplantae</taxon>
        <taxon>Streptophyta</taxon>
        <taxon>Embryophyta</taxon>
        <taxon>Tracheophyta</taxon>
        <taxon>Spermatophyta</taxon>
        <taxon>Magnoliopsida</taxon>
        <taxon>Liliopsida</taxon>
        <taxon>Poales</taxon>
        <taxon>Poaceae</taxon>
        <taxon>PACMAD clade</taxon>
        <taxon>Panicoideae</taxon>
        <taxon>Panicodae</taxon>
        <taxon>Paniceae</taxon>
        <taxon>Cenchrinae</taxon>
        <taxon>Setaria</taxon>
    </lineage>
</organism>
<dbReference type="Pfam" id="PF01582">
    <property type="entry name" value="TIR"/>
    <property type="match status" value="1"/>
</dbReference>
<dbReference type="AlphaFoldDB" id="A0A4U6W1L7"/>
<gene>
    <name evidence="3" type="ORF">SEVIR_2G367100v2</name>
</gene>
<dbReference type="Proteomes" id="UP000298652">
    <property type="component" value="Chromosome 2"/>
</dbReference>
<dbReference type="Gramene" id="TKW35374">
    <property type="protein sequence ID" value="TKW35374"/>
    <property type="gene ID" value="SEVIR_2G367100v2"/>
</dbReference>
<evidence type="ECO:0000313" key="3">
    <source>
        <dbReference type="EMBL" id="TKW35374.1"/>
    </source>
</evidence>
<dbReference type="PROSITE" id="PS50104">
    <property type="entry name" value="TIR"/>
    <property type="match status" value="1"/>
</dbReference>
<sequence>MRSTLQTPFFAGSVECDCAGPLGIEHEQAMAEEAATVEIVDRAHAAFRKPRKELRASITGGAPIDPAHSATISIMAASCGLQQRPVASRLNASAEAAAGNAAAAARWAGLVDDEQKTKPGRRRRGAMSPAYDVFINHRGVDTKHNVARLLYDRLEHLSGGRVRSFLDNKSMRPGDRLGESIDEGIRQCKVAVAIFSKRYFDSEFCLHELASIVESRKVLIPIFYGIKPSELILPQEVADSKAHAPRDIERFRLALQEAKYTVGLTYDPATGDLAELVYTAADAVMERIQEMGQSMPQRQMIASRL</sequence>
<keyword evidence="4" id="KW-1185">Reference proteome</keyword>
<dbReference type="PANTHER" id="PTHR32009:SF131">
    <property type="entry name" value="OS07G0566800 PROTEIN"/>
    <property type="match status" value="1"/>
</dbReference>
<keyword evidence="1" id="KW-0520">NAD</keyword>
<protein>
    <recommendedName>
        <fullName evidence="2">TIR domain-containing protein</fullName>
    </recommendedName>
</protein>
<dbReference type="EMBL" id="CM016553">
    <property type="protein sequence ID" value="TKW35374.1"/>
    <property type="molecule type" value="Genomic_DNA"/>
</dbReference>
<dbReference type="OMA" id="YDNLTRM"/>
<evidence type="ECO:0000259" key="2">
    <source>
        <dbReference type="PROSITE" id="PS50104"/>
    </source>
</evidence>
<accession>A0A4U6W1L7</accession>
<name>A0A4U6W1L7_SETVI</name>
<dbReference type="GO" id="GO:0007165">
    <property type="term" value="P:signal transduction"/>
    <property type="evidence" value="ECO:0007669"/>
    <property type="project" value="InterPro"/>
</dbReference>
<evidence type="ECO:0000313" key="4">
    <source>
        <dbReference type="Proteomes" id="UP000298652"/>
    </source>
</evidence>
<dbReference type="InterPro" id="IPR000157">
    <property type="entry name" value="TIR_dom"/>
</dbReference>
<feature type="domain" description="TIR" evidence="2">
    <location>
        <begin position="129"/>
        <end position="259"/>
    </location>
</feature>
<dbReference type="SUPFAM" id="SSF52200">
    <property type="entry name" value="Toll/Interleukin receptor TIR domain"/>
    <property type="match status" value="1"/>
</dbReference>
<dbReference type="InterPro" id="IPR035897">
    <property type="entry name" value="Toll_tir_struct_dom_sf"/>
</dbReference>